<evidence type="ECO:0000256" key="1">
    <source>
        <dbReference type="ARBA" id="ARBA00002954"/>
    </source>
</evidence>
<dbReference type="GO" id="GO:0042597">
    <property type="term" value="C:periplasmic space"/>
    <property type="evidence" value="ECO:0007669"/>
    <property type="project" value="UniProtKB-SubCell"/>
</dbReference>
<dbReference type="RefSeq" id="WP_131445921.1">
    <property type="nucleotide sequence ID" value="NZ_SJZB01000026.1"/>
</dbReference>
<keyword evidence="8" id="KW-0326">Glycosidase</keyword>
<dbReference type="SMART" id="SM00047">
    <property type="entry name" value="LYZ2"/>
    <property type="match status" value="1"/>
</dbReference>
<feature type="domain" description="Mannosyl-glycoprotein endo-beta-N-acetylglucosamidase-like" evidence="12">
    <location>
        <begin position="158"/>
        <end position="312"/>
    </location>
</feature>
<comment type="caution">
    <text evidence="13">The sequence shown here is derived from an EMBL/GenBank/DDBJ whole genome shotgun (WGS) entry which is preliminary data.</text>
</comment>
<keyword evidence="14" id="KW-1185">Reference proteome</keyword>
<evidence type="ECO:0000256" key="8">
    <source>
        <dbReference type="ARBA" id="ARBA00023295"/>
    </source>
</evidence>
<dbReference type="InterPro" id="IPR013377">
    <property type="entry name" value="FlgJ"/>
</dbReference>
<comment type="subcellular location">
    <subcellularLocation>
        <location evidence="2">Periplasm</location>
    </subcellularLocation>
</comment>
<dbReference type="PANTHER" id="PTHR33308:SF9">
    <property type="entry name" value="PEPTIDOGLYCAN HYDROLASE FLGJ"/>
    <property type="match status" value="1"/>
</dbReference>
<keyword evidence="6" id="KW-0574">Periplasm</keyword>
<dbReference type="InterPro" id="IPR051056">
    <property type="entry name" value="Glycosyl_Hydrolase_73"/>
</dbReference>
<gene>
    <name evidence="13" type="primary">flgJ</name>
    <name evidence="13" type="ORF">EZJ19_06810</name>
</gene>
<comment type="function">
    <text evidence="1">Flagellum-specific muramidase which hydrolyzes the peptidoglycan layer to assemble the rod structure in the periplasmic space.</text>
</comment>
<evidence type="ECO:0000256" key="6">
    <source>
        <dbReference type="ARBA" id="ARBA00022764"/>
    </source>
</evidence>
<evidence type="ECO:0000256" key="5">
    <source>
        <dbReference type="ARBA" id="ARBA00013433"/>
    </source>
</evidence>
<feature type="region of interest" description="Disordered" evidence="11">
    <location>
        <begin position="139"/>
        <end position="161"/>
    </location>
</feature>
<keyword evidence="7 13" id="KW-0378">Hydrolase</keyword>
<evidence type="ECO:0000256" key="10">
    <source>
        <dbReference type="ARBA" id="ARBA00030835"/>
    </source>
</evidence>
<dbReference type="NCBIfam" id="TIGR02541">
    <property type="entry name" value="flagell_FlgJ"/>
    <property type="match status" value="1"/>
</dbReference>
<dbReference type="PANTHER" id="PTHR33308">
    <property type="entry name" value="PEPTIDOGLYCAN HYDROLASE FLGJ"/>
    <property type="match status" value="1"/>
</dbReference>
<accession>A0A4R1BEM0</accession>
<dbReference type="GO" id="GO:0044780">
    <property type="term" value="P:bacterial-type flagellum assembly"/>
    <property type="evidence" value="ECO:0007669"/>
    <property type="project" value="InterPro"/>
</dbReference>
<protein>
    <recommendedName>
        <fullName evidence="5">Peptidoglycan hydrolase FlgJ</fullName>
    </recommendedName>
    <alternativeName>
        <fullName evidence="10">Muramidase FlgJ</fullName>
    </alternativeName>
</protein>
<organism evidence="13 14">
    <name type="scientific">Parasulfuritortus cantonensis</name>
    <dbReference type="NCBI Taxonomy" id="2528202"/>
    <lineage>
        <taxon>Bacteria</taxon>
        <taxon>Pseudomonadati</taxon>
        <taxon>Pseudomonadota</taxon>
        <taxon>Betaproteobacteria</taxon>
        <taxon>Nitrosomonadales</taxon>
        <taxon>Thiobacillaceae</taxon>
        <taxon>Parasulfuritortus</taxon>
    </lineage>
</organism>
<keyword evidence="13" id="KW-0969">Cilium</keyword>
<dbReference type="OrthoDB" id="289937at2"/>
<dbReference type="Pfam" id="PF10135">
    <property type="entry name" value="Rod-binding"/>
    <property type="match status" value="1"/>
</dbReference>
<evidence type="ECO:0000259" key="12">
    <source>
        <dbReference type="SMART" id="SM00047"/>
    </source>
</evidence>
<reference evidence="13 14" key="1">
    <citation type="submission" date="2019-03" db="EMBL/GenBank/DDBJ databases">
        <title>Genome sequence of Thiobacillaceae bacterium LSR1, a sulfur-oxidizing bacterium isolated from freshwater sediment.</title>
        <authorList>
            <person name="Li S."/>
        </authorList>
    </citation>
    <scope>NUCLEOTIDE SEQUENCE [LARGE SCALE GENOMIC DNA]</scope>
    <source>
        <strain evidence="13 14">LSR1</strain>
    </source>
</reference>
<dbReference type="InterPro" id="IPR002901">
    <property type="entry name" value="MGlyc_endo_b_GlcNAc-like_dom"/>
</dbReference>
<sequence>MLAAANLADRLSVDVQGAQALRFGAASGDPEAIRAAAKQFEAMFVQIMLKTMRETKLTSEGDPFGDSTSLKLYQELLDQQWAQKMVNTGSLGLADAIVRRLDVEAKAKKIAEQLAEEPEEGGGETAAVPLLRPSAPIPLEKPLQPVPLEKPGAARPGPVSNDRKGNFINGMLPYARQAEAATGVPARFIIAHAALESGWGQHEIVAEDGSASHNLFGIKATGWGGASAQTTTTEYRQGVAMKVAQRFRAYADYGEGFADYARLLQDRYADAAAAGEDAEAFVSGLAGGGYASDPAYADKLKRTITSVTAWLNQV</sequence>
<evidence type="ECO:0000313" key="14">
    <source>
        <dbReference type="Proteomes" id="UP000295443"/>
    </source>
</evidence>
<dbReference type="InterPro" id="IPR019301">
    <property type="entry name" value="Flagellar_prot_FlgJ_N"/>
</dbReference>
<keyword evidence="13" id="KW-0966">Cell projection</keyword>
<dbReference type="GO" id="GO:0016798">
    <property type="term" value="F:hydrolase activity, acting on glycosyl bonds"/>
    <property type="evidence" value="ECO:0007669"/>
    <property type="project" value="UniProtKB-KW"/>
</dbReference>
<dbReference type="GO" id="GO:0071973">
    <property type="term" value="P:bacterial-type flagellum-dependent cell motility"/>
    <property type="evidence" value="ECO:0007669"/>
    <property type="project" value="TreeGrafter"/>
</dbReference>
<dbReference type="Proteomes" id="UP000295443">
    <property type="component" value="Unassembled WGS sequence"/>
</dbReference>
<dbReference type="Gene3D" id="1.10.530.10">
    <property type="match status" value="1"/>
</dbReference>
<name>A0A4R1BEM0_9PROT</name>
<evidence type="ECO:0000313" key="13">
    <source>
        <dbReference type="EMBL" id="TCJ15533.1"/>
    </source>
</evidence>
<evidence type="ECO:0000256" key="11">
    <source>
        <dbReference type="SAM" id="MobiDB-lite"/>
    </source>
</evidence>
<comment type="similarity">
    <text evidence="3">In the N-terminal section; belongs to the FlgJ family.</text>
</comment>
<evidence type="ECO:0000256" key="3">
    <source>
        <dbReference type="ARBA" id="ARBA00006880"/>
    </source>
</evidence>
<dbReference type="GO" id="GO:0071555">
    <property type="term" value="P:cell wall organization"/>
    <property type="evidence" value="ECO:0007669"/>
    <property type="project" value="UniProtKB-KW"/>
</dbReference>
<dbReference type="PRINTS" id="PR01002">
    <property type="entry name" value="FLGFLGJ"/>
</dbReference>
<keyword evidence="9" id="KW-0961">Cell wall biogenesis/degradation</keyword>
<dbReference type="GO" id="GO:0004040">
    <property type="term" value="F:amidase activity"/>
    <property type="evidence" value="ECO:0007669"/>
    <property type="project" value="InterPro"/>
</dbReference>
<dbReference type="Pfam" id="PF01832">
    <property type="entry name" value="Glucosaminidase"/>
    <property type="match status" value="1"/>
</dbReference>
<comment type="similarity">
    <text evidence="4">In the C-terminal section; belongs to the glycosyl hydrolase 73 family.</text>
</comment>
<evidence type="ECO:0000256" key="4">
    <source>
        <dbReference type="ARBA" id="ARBA00007974"/>
    </source>
</evidence>
<keyword evidence="13" id="KW-0282">Flagellum</keyword>
<evidence type="ECO:0000256" key="2">
    <source>
        <dbReference type="ARBA" id="ARBA00004418"/>
    </source>
</evidence>
<proteinExistence type="inferred from homology"/>
<dbReference type="EMBL" id="SJZB01000026">
    <property type="protein sequence ID" value="TCJ15533.1"/>
    <property type="molecule type" value="Genomic_DNA"/>
</dbReference>
<evidence type="ECO:0000256" key="9">
    <source>
        <dbReference type="ARBA" id="ARBA00023316"/>
    </source>
</evidence>
<evidence type="ECO:0000256" key="7">
    <source>
        <dbReference type="ARBA" id="ARBA00022801"/>
    </source>
</evidence>
<dbReference type="AlphaFoldDB" id="A0A4R1BEM0"/>